<keyword evidence="13" id="KW-1185">Reference proteome</keyword>
<organism evidence="12 13">
    <name type="scientific">Lysobacter arvi</name>
    <dbReference type="NCBI Taxonomy" id="3038776"/>
    <lineage>
        <taxon>Bacteria</taxon>
        <taxon>Pseudomonadati</taxon>
        <taxon>Pseudomonadota</taxon>
        <taxon>Gammaproteobacteria</taxon>
        <taxon>Lysobacterales</taxon>
        <taxon>Lysobacteraceae</taxon>
        <taxon>Lysobacter</taxon>
    </lineage>
</organism>
<protein>
    <recommendedName>
        <fullName evidence="2">Type II secretion system protein H</fullName>
    </recommendedName>
    <alternativeName>
        <fullName evidence="10">General secretion pathway protein H</fullName>
    </alternativeName>
</protein>
<comment type="subcellular location">
    <subcellularLocation>
        <location evidence="1">Cell inner membrane</location>
        <topology evidence="1">Single-pass membrane protein</topology>
    </subcellularLocation>
</comment>
<reference evidence="12 13" key="1">
    <citation type="submission" date="2023-04" db="EMBL/GenBank/DDBJ databases">
        <title>Lysobacter sp. strain UC isolated from soil sample.</title>
        <authorList>
            <person name="Choksket S."/>
            <person name="Harshvardhan F."/>
            <person name="Rana R."/>
            <person name="Patil P.B."/>
            <person name="Korpole S."/>
        </authorList>
    </citation>
    <scope>NUCLEOTIDE SEQUENCE [LARGE SCALE GENOMIC DNA]</scope>
    <source>
        <strain evidence="12 13">UC</strain>
    </source>
</reference>
<evidence type="ECO:0000256" key="10">
    <source>
        <dbReference type="ARBA" id="ARBA00030775"/>
    </source>
</evidence>
<name>A0ABU1CDE7_9GAMM</name>
<dbReference type="InterPro" id="IPR045584">
    <property type="entry name" value="Pilin-like"/>
</dbReference>
<keyword evidence="3" id="KW-1003">Cell membrane</keyword>
<keyword evidence="4" id="KW-0488">Methylation</keyword>
<dbReference type="EMBL" id="JARUHG010000002">
    <property type="protein sequence ID" value="MDR0183209.1"/>
    <property type="molecule type" value="Genomic_DNA"/>
</dbReference>
<evidence type="ECO:0000256" key="5">
    <source>
        <dbReference type="ARBA" id="ARBA00022519"/>
    </source>
</evidence>
<dbReference type="Proteomes" id="UP001233535">
    <property type="component" value="Unassembled WGS sequence"/>
</dbReference>
<dbReference type="SUPFAM" id="SSF54523">
    <property type="entry name" value="Pili subunits"/>
    <property type="match status" value="1"/>
</dbReference>
<evidence type="ECO:0000256" key="6">
    <source>
        <dbReference type="ARBA" id="ARBA00022692"/>
    </source>
</evidence>
<keyword evidence="5" id="KW-0997">Cell inner membrane</keyword>
<evidence type="ECO:0000313" key="12">
    <source>
        <dbReference type="EMBL" id="MDR0183209.1"/>
    </source>
</evidence>
<comment type="caution">
    <text evidence="12">The sequence shown here is derived from an EMBL/GenBank/DDBJ whole genome shotgun (WGS) entry which is preliminary data.</text>
</comment>
<evidence type="ECO:0000256" key="9">
    <source>
        <dbReference type="ARBA" id="ARBA00025772"/>
    </source>
</evidence>
<dbReference type="RefSeq" id="WP_309262358.1">
    <property type="nucleotide sequence ID" value="NZ_JARUHG010000002.1"/>
</dbReference>
<keyword evidence="6" id="KW-0812">Transmembrane</keyword>
<dbReference type="Gene3D" id="3.55.40.10">
    <property type="entry name" value="minor pseudopilin epsh domain"/>
    <property type="match status" value="1"/>
</dbReference>
<evidence type="ECO:0000256" key="2">
    <source>
        <dbReference type="ARBA" id="ARBA00021549"/>
    </source>
</evidence>
<evidence type="ECO:0000256" key="1">
    <source>
        <dbReference type="ARBA" id="ARBA00004377"/>
    </source>
</evidence>
<keyword evidence="8" id="KW-0472">Membrane</keyword>
<evidence type="ECO:0000256" key="8">
    <source>
        <dbReference type="ARBA" id="ARBA00023136"/>
    </source>
</evidence>
<sequence length="179" mass="18655">MTSSTSRGFTLVELMITIAVLAIGSALAYPSFSGVIKSNRVATSTNSLIAAFNLARSEAIRSNRGGGVCPSSAGAQCDGADWNQGFIAFTDVDNSGGWSAGDKVIRFFEPNDALTLSAGPGDNEPAGTVDVIAFQRSGRAAHAVKITVKATSCKTGQQYQRLLQVTKSGQTRLETQACT</sequence>
<evidence type="ECO:0000256" key="3">
    <source>
        <dbReference type="ARBA" id="ARBA00022475"/>
    </source>
</evidence>
<dbReference type="InterPro" id="IPR012902">
    <property type="entry name" value="N_methyl_site"/>
</dbReference>
<dbReference type="NCBIfam" id="TIGR02532">
    <property type="entry name" value="IV_pilin_GFxxxE"/>
    <property type="match status" value="1"/>
</dbReference>
<dbReference type="InterPro" id="IPR022346">
    <property type="entry name" value="T2SS_GspH"/>
</dbReference>
<comment type="similarity">
    <text evidence="9">Belongs to the GSP H family.</text>
</comment>
<accession>A0ABU1CDE7</accession>
<feature type="domain" description="General secretion pathway GspH" evidence="11">
    <location>
        <begin position="45"/>
        <end position="169"/>
    </location>
</feature>
<gene>
    <name evidence="12" type="ORF">P8609_09520</name>
</gene>
<evidence type="ECO:0000256" key="7">
    <source>
        <dbReference type="ARBA" id="ARBA00022989"/>
    </source>
</evidence>
<dbReference type="Pfam" id="PF07963">
    <property type="entry name" value="N_methyl"/>
    <property type="match status" value="1"/>
</dbReference>
<evidence type="ECO:0000259" key="11">
    <source>
        <dbReference type="Pfam" id="PF12019"/>
    </source>
</evidence>
<keyword evidence="7" id="KW-1133">Transmembrane helix</keyword>
<proteinExistence type="inferred from homology"/>
<dbReference type="Pfam" id="PF12019">
    <property type="entry name" value="GspH"/>
    <property type="match status" value="1"/>
</dbReference>
<evidence type="ECO:0000256" key="4">
    <source>
        <dbReference type="ARBA" id="ARBA00022481"/>
    </source>
</evidence>
<dbReference type="PROSITE" id="PS00409">
    <property type="entry name" value="PROKAR_NTER_METHYL"/>
    <property type="match status" value="1"/>
</dbReference>
<evidence type="ECO:0000313" key="13">
    <source>
        <dbReference type="Proteomes" id="UP001233535"/>
    </source>
</evidence>